<sequence>MALTFLTGGARSGKSARAVLMAEASGRDVTFVATAQARDAEMADRIRLHRAERPADWATIEAPLDLELAIAGLGAKSAGIIDCLSLWVSNMLERGDSAEQIEAAAELAATACAASVADWIVVSNEVGMGLVPMHPLGRDYRDRLGRVNATFSRHAALAQFMVAGRALTLGDHNLDLTTKENR</sequence>
<keyword evidence="21" id="KW-1185">Reference proteome</keyword>
<keyword evidence="14" id="KW-0067">ATP-binding</keyword>
<dbReference type="PANTHER" id="PTHR34848:SF1">
    <property type="entry name" value="BIFUNCTIONAL ADENOSYLCOBALAMIN BIOSYNTHESIS PROTEIN COBU"/>
    <property type="match status" value="1"/>
</dbReference>
<dbReference type="CDD" id="cd00544">
    <property type="entry name" value="CobU"/>
    <property type="match status" value="1"/>
</dbReference>
<comment type="catalytic activity">
    <reaction evidence="2">
        <text>adenosylcob(III)inamide phosphate + GTP + H(+) = adenosylcob(III)inamide-GDP + diphosphate</text>
        <dbReference type="Rhea" id="RHEA:22712"/>
        <dbReference type="ChEBI" id="CHEBI:15378"/>
        <dbReference type="ChEBI" id="CHEBI:33019"/>
        <dbReference type="ChEBI" id="CHEBI:37565"/>
        <dbReference type="ChEBI" id="CHEBI:58502"/>
        <dbReference type="ChEBI" id="CHEBI:60487"/>
        <dbReference type="EC" id="2.7.7.62"/>
    </reaction>
</comment>
<evidence type="ECO:0000256" key="2">
    <source>
        <dbReference type="ARBA" id="ARBA00000711"/>
    </source>
</evidence>
<evidence type="ECO:0000256" key="16">
    <source>
        <dbReference type="ARBA" id="ARBA00029570"/>
    </source>
</evidence>
<evidence type="ECO:0000256" key="3">
    <source>
        <dbReference type="ARBA" id="ARBA00001522"/>
    </source>
</evidence>
<comment type="pathway">
    <text evidence="5">Cofactor biosynthesis; adenosylcobalamin biosynthesis; adenosylcobalamin from cob(II)yrinate a,c-diamide: step 6/7.</text>
</comment>
<dbReference type="RefSeq" id="WP_187578490.1">
    <property type="nucleotide sequence ID" value="NZ_CP060713.1"/>
</dbReference>
<dbReference type="GO" id="GO:0008820">
    <property type="term" value="F:cobinamide phosphate guanylyltransferase activity"/>
    <property type="evidence" value="ECO:0007669"/>
    <property type="project" value="UniProtKB-EC"/>
</dbReference>
<evidence type="ECO:0000256" key="4">
    <source>
        <dbReference type="ARBA" id="ARBA00003889"/>
    </source>
</evidence>
<evidence type="ECO:0000256" key="1">
    <source>
        <dbReference type="ARBA" id="ARBA00000312"/>
    </source>
</evidence>
<feature type="binding site" evidence="19">
    <location>
        <position position="82"/>
    </location>
    <ligand>
        <name>GTP</name>
        <dbReference type="ChEBI" id="CHEBI:37565"/>
    </ligand>
</feature>
<evidence type="ECO:0000256" key="5">
    <source>
        <dbReference type="ARBA" id="ARBA00004692"/>
    </source>
</evidence>
<evidence type="ECO:0000256" key="13">
    <source>
        <dbReference type="ARBA" id="ARBA00022777"/>
    </source>
</evidence>
<dbReference type="GO" id="GO:0005525">
    <property type="term" value="F:GTP binding"/>
    <property type="evidence" value="ECO:0007669"/>
    <property type="project" value="UniProtKB-KW"/>
</dbReference>
<dbReference type="GO" id="GO:0009236">
    <property type="term" value="P:cobalamin biosynthetic process"/>
    <property type="evidence" value="ECO:0007669"/>
    <property type="project" value="UniProtKB-UniPathway"/>
</dbReference>
<evidence type="ECO:0000256" key="6">
    <source>
        <dbReference type="ARBA" id="ARBA00005159"/>
    </source>
</evidence>
<comment type="function">
    <text evidence="4">Catalyzes ATP-dependent phosphorylation of adenosylcobinamide and addition of GMP to adenosylcobinamide phosphate.</text>
</comment>
<dbReference type="PIRSF" id="PIRSF006135">
    <property type="entry name" value="CobU"/>
    <property type="match status" value="1"/>
</dbReference>
<comment type="catalytic activity">
    <reaction evidence="1">
        <text>adenosylcob(III)inamide + ATP = adenosylcob(III)inamide phosphate + ADP + H(+)</text>
        <dbReference type="Rhea" id="RHEA:15769"/>
        <dbReference type="ChEBI" id="CHEBI:2480"/>
        <dbReference type="ChEBI" id="CHEBI:15378"/>
        <dbReference type="ChEBI" id="CHEBI:30616"/>
        <dbReference type="ChEBI" id="CHEBI:58502"/>
        <dbReference type="ChEBI" id="CHEBI:456216"/>
        <dbReference type="EC" id="2.7.1.156"/>
    </reaction>
</comment>
<evidence type="ECO:0000313" key="20">
    <source>
        <dbReference type="EMBL" id="QNN52648.1"/>
    </source>
</evidence>
<keyword evidence="11 20" id="KW-0808">Transferase</keyword>
<evidence type="ECO:0000256" key="14">
    <source>
        <dbReference type="ARBA" id="ARBA00022840"/>
    </source>
</evidence>
<dbReference type="EC" id="2.7.1.156" evidence="8"/>
<keyword evidence="12 19" id="KW-0547">Nucleotide-binding</keyword>
<dbReference type="GO" id="GO:0005524">
    <property type="term" value="F:ATP binding"/>
    <property type="evidence" value="ECO:0007669"/>
    <property type="project" value="UniProtKB-KW"/>
</dbReference>
<gene>
    <name evidence="20" type="primary">cobU</name>
    <name evidence="20" type="ORF">H9L09_19735</name>
</gene>
<evidence type="ECO:0000256" key="12">
    <source>
        <dbReference type="ARBA" id="ARBA00022741"/>
    </source>
</evidence>
<evidence type="ECO:0000256" key="10">
    <source>
        <dbReference type="ARBA" id="ARBA00022573"/>
    </source>
</evidence>
<dbReference type="Gene3D" id="3.40.50.300">
    <property type="entry name" value="P-loop containing nucleotide triphosphate hydrolases"/>
    <property type="match status" value="1"/>
</dbReference>
<evidence type="ECO:0000256" key="19">
    <source>
        <dbReference type="PIRSR" id="PIRSR006135-2"/>
    </source>
</evidence>
<evidence type="ECO:0000256" key="9">
    <source>
        <dbReference type="ARBA" id="ARBA00012523"/>
    </source>
</evidence>
<evidence type="ECO:0000256" key="11">
    <source>
        <dbReference type="ARBA" id="ARBA00022679"/>
    </source>
</evidence>
<feature type="active site" description="GMP-histidine intermediate" evidence="18">
    <location>
        <position position="49"/>
    </location>
</feature>
<dbReference type="EC" id="2.7.7.62" evidence="9"/>
<dbReference type="UniPathway" id="UPA00148">
    <property type="reaction ID" value="UER00236"/>
</dbReference>
<dbReference type="InterPro" id="IPR027417">
    <property type="entry name" value="P-loop_NTPase"/>
</dbReference>
<accession>A0A7G9RAM3</accession>
<feature type="binding site" evidence="19">
    <location>
        <begin position="8"/>
        <end position="15"/>
    </location>
    <ligand>
        <name>GTP</name>
        <dbReference type="ChEBI" id="CHEBI:37565"/>
    </ligand>
</feature>
<dbReference type="AlphaFoldDB" id="A0A7G9RAM3"/>
<evidence type="ECO:0000256" key="17">
    <source>
        <dbReference type="ARBA" id="ARBA00030571"/>
    </source>
</evidence>
<evidence type="ECO:0000256" key="7">
    <source>
        <dbReference type="ARBA" id="ARBA00007490"/>
    </source>
</evidence>
<dbReference type="Proteomes" id="UP000515947">
    <property type="component" value="Chromosome"/>
</dbReference>
<reference evidence="20 21" key="1">
    <citation type="submission" date="2020-08" db="EMBL/GenBank/DDBJ databases">
        <title>Genome sequence of Nocardioides mesophilus KACC 16243T.</title>
        <authorList>
            <person name="Hyun D.-W."/>
            <person name="Bae J.-W."/>
        </authorList>
    </citation>
    <scope>NUCLEOTIDE SEQUENCE [LARGE SCALE GENOMIC DNA]</scope>
    <source>
        <strain evidence="20 21">KACC 16243</strain>
    </source>
</reference>
<evidence type="ECO:0000256" key="18">
    <source>
        <dbReference type="PIRSR" id="PIRSR006135-1"/>
    </source>
</evidence>
<keyword evidence="10" id="KW-0169">Cobalamin biosynthesis</keyword>
<dbReference type="Pfam" id="PF02283">
    <property type="entry name" value="CobU"/>
    <property type="match status" value="1"/>
</dbReference>
<feature type="binding site" evidence="19">
    <location>
        <begin position="33"/>
        <end position="35"/>
    </location>
    <ligand>
        <name>GTP</name>
        <dbReference type="ChEBI" id="CHEBI:37565"/>
    </ligand>
</feature>
<keyword evidence="13 20" id="KW-0418">Kinase</keyword>
<evidence type="ECO:0000313" key="21">
    <source>
        <dbReference type="Proteomes" id="UP000515947"/>
    </source>
</evidence>
<dbReference type="GO" id="GO:0043752">
    <property type="term" value="F:adenosylcobinamide kinase activity"/>
    <property type="evidence" value="ECO:0007669"/>
    <property type="project" value="UniProtKB-EC"/>
</dbReference>
<comment type="similarity">
    <text evidence="7">Belongs to the CobU/CobP family.</text>
</comment>
<dbReference type="PANTHER" id="PTHR34848">
    <property type="match status" value="1"/>
</dbReference>
<keyword evidence="15 19" id="KW-0342">GTP-binding</keyword>
<dbReference type="KEGG" id="nmes:H9L09_19735"/>
<evidence type="ECO:0000256" key="15">
    <source>
        <dbReference type="ARBA" id="ARBA00023134"/>
    </source>
</evidence>
<protein>
    <recommendedName>
        <fullName evidence="16">Adenosylcobinamide kinase</fullName>
        <ecNumber evidence="8">2.7.1.156</ecNumber>
        <ecNumber evidence="9">2.7.7.62</ecNumber>
    </recommendedName>
    <alternativeName>
        <fullName evidence="17">Adenosylcobinamide-phosphate guanylyltransferase</fullName>
    </alternativeName>
</protein>
<proteinExistence type="inferred from homology"/>
<dbReference type="InterPro" id="IPR003203">
    <property type="entry name" value="CobU/CobP"/>
</dbReference>
<organism evidence="20 21">
    <name type="scientific">Nocardioides mesophilus</name>
    <dbReference type="NCBI Taxonomy" id="433659"/>
    <lineage>
        <taxon>Bacteria</taxon>
        <taxon>Bacillati</taxon>
        <taxon>Actinomycetota</taxon>
        <taxon>Actinomycetes</taxon>
        <taxon>Propionibacteriales</taxon>
        <taxon>Nocardioidaceae</taxon>
        <taxon>Nocardioides</taxon>
    </lineage>
</organism>
<dbReference type="EMBL" id="CP060713">
    <property type="protein sequence ID" value="QNN52648.1"/>
    <property type="molecule type" value="Genomic_DNA"/>
</dbReference>
<feature type="binding site" evidence="19">
    <location>
        <position position="61"/>
    </location>
    <ligand>
        <name>GTP</name>
        <dbReference type="ChEBI" id="CHEBI:37565"/>
    </ligand>
</feature>
<dbReference type="SUPFAM" id="SSF52540">
    <property type="entry name" value="P-loop containing nucleoside triphosphate hydrolases"/>
    <property type="match status" value="1"/>
</dbReference>
<name>A0A7G9RAM3_9ACTN</name>
<feature type="binding site" evidence="19">
    <location>
        <begin position="50"/>
        <end position="53"/>
    </location>
    <ligand>
        <name>GTP</name>
        <dbReference type="ChEBI" id="CHEBI:37565"/>
    </ligand>
</feature>
<comment type="catalytic activity">
    <reaction evidence="3">
        <text>adenosylcob(III)inamide + GTP = adenosylcob(III)inamide phosphate + GDP + H(+)</text>
        <dbReference type="Rhea" id="RHEA:15765"/>
        <dbReference type="ChEBI" id="CHEBI:2480"/>
        <dbReference type="ChEBI" id="CHEBI:15378"/>
        <dbReference type="ChEBI" id="CHEBI:37565"/>
        <dbReference type="ChEBI" id="CHEBI:58189"/>
        <dbReference type="ChEBI" id="CHEBI:58502"/>
        <dbReference type="EC" id="2.7.1.156"/>
    </reaction>
</comment>
<evidence type="ECO:0000256" key="8">
    <source>
        <dbReference type="ARBA" id="ARBA00012016"/>
    </source>
</evidence>
<comment type="pathway">
    <text evidence="6">Cofactor biosynthesis; adenosylcobalamin biosynthesis; adenosylcobalamin from cob(II)yrinate a,c-diamide: step 5/7.</text>
</comment>
<keyword evidence="20" id="KW-0548">Nucleotidyltransferase</keyword>
<dbReference type="NCBIfam" id="NF004469">
    <property type="entry name" value="PRK05800.1"/>
    <property type="match status" value="1"/>
</dbReference>